<evidence type="ECO:0000313" key="2">
    <source>
        <dbReference type="EMBL" id="WBY60041.1"/>
    </source>
</evidence>
<feature type="region of interest" description="Disordered" evidence="1">
    <location>
        <begin position="506"/>
        <end position="525"/>
    </location>
</feature>
<feature type="compositionally biased region" description="Low complexity" evidence="1">
    <location>
        <begin position="810"/>
        <end position="836"/>
    </location>
</feature>
<dbReference type="AlphaFoldDB" id="A0AAE9WTW9"/>
<accession>A0AAE9WTW9</accession>
<feature type="compositionally biased region" description="Low complexity" evidence="1">
    <location>
        <begin position="563"/>
        <end position="583"/>
    </location>
</feature>
<gene>
    <name evidence="2" type="ORF">Py17XNL_001303202</name>
</gene>
<reference evidence="2" key="1">
    <citation type="submission" date="2023-01" db="EMBL/GenBank/DDBJ databases">
        <title>Long-Read Genome Assembly and Gene Model Annotations for the Rodent Malaria Parasite Plasmodium yoelii 17XNL.</title>
        <authorList>
            <person name="Mitchell G.J."/>
            <person name="Sebastian A."/>
            <person name="Albert I."/>
            <person name="Lindner S.E."/>
        </authorList>
    </citation>
    <scope>NUCLEOTIDE SEQUENCE</scope>
    <source>
        <strain evidence="2">17XNL clone 1.1</strain>
    </source>
</reference>
<feature type="compositionally biased region" description="Low complexity" evidence="1">
    <location>
        <begin position="507"/>
        <end position="525"/>
    </location>
</feature>
<proteinExistence type="predicted"/>
<name>A0AAE9WTW9_PLAYO</name>
<organism evidence="2 3">
    <name type="scientific">Plasmodium yoelii yoelii</name>
    <dbReference type="NCBI Taxonomy" id="73239"/>
    <lineage>
        <taxon>Eukaryota</taxon>
        <taxon>Sar</taxon>
        <taxon>Alveolata</taxon>
        <taxon>Apicomplexa</taxon>
        <taxon>Aconoidasida</taxon>
        <taxon>Haemosporida</taxon>
        <taxon>Plasmodiidae</taxon>
        <taxon>Plasmodium</taxon>
        <taxon>Plasmodium (Vinckeia)</taxon>
    </lineage>
</organism>
<sequence>MDENISTLYNSSNKLINESNSISFSNNIKNNAINTEFINSHNIELSIASNVASNINDINIDMINDMSKCSKNQINYNISNDIMNTVPSTNCDVTHDSVSSVPNNAFENVENVKNVENVENVKNVENVENVENYENSENVENYENSENVENYENNENIEIMAKQKEVVTPAPQVLSIKKKVGRPKGATSSNKIVKKEEKVSTSSSGYPGVSWNKRMCAWLAFFYDGSSRRSRTFHPKHFNMNKDHARLAAVEFMKSLDNHGRKKSTKIKGGKNKMKQINNEDNIMHNISQNLDHSNNLIALNNNMHMMAINPAFYMQSSNRNYNIANTIHNDRNNLNIYNNTPRHHSLNNNNNNMNHINNLSKVMRDHNGVYLHNSHNNNNNPNSIYNNNNNMHMPNNPNNNHTSNNDHNNINYLNELIFHSNILQNGGGPSSSSHPIMGSNGIGLGTDLNFFDRNINNGNINDILNLEENLGIQNKDIERLMSTLFRKNYNNINMNIPNMDDHFFHNNNNGNSNNNINSNGSNTINDNNNNNISVINNNGAGALHGVDPINGVHNNHRKRGGNNDNNNNSSSNNNNTVNSLNSASSQNTHIYLSNNNGGDIYDTNNLNNSNNVHNFYDYNYDIYRGESGNGNNNNISPHIIEMMHRMNNDVKEGNNLENNINANFNDINYIIHENSGWLNQIRHTHNNIINNNSRDICDLNLSSDHTNHNIKNQIELNKSKKISKDSPFSRPILNIATRPTEQIIDTIDDNNNGNNINDNEKISRYDMNSISCNCSPHIKNQKNHYCVYYKHNNLSQYLNDNNTNYNYMNWDPHNTNNNNSNNNNSGGHNKSSNNNVISATDKGDVESIGDISNSSGNKVGIITDPNNNNNNNNAFHNNNNYPNIAMPKYLHYQQIQPTINNHDNINSSNNNNNNNNNGMQHIIKQNTNFIPKVLNSHFNNKANKKENRNNLISSVPHGINNISPQY</sequence>
<feature type="region of interest" description="Disordered" evidence="1">
    <location>
        <begin position="810"/>
        <end position="841"/>
    </location>
</feature>
<evidence type="ECO:0000256" key="1">
    <source>
        <dbReference type="SAM" id="MobiDB-lite"/>
    </source>
</evidence>
<evidence type="ECO:0000313" key="3">
    <source>
        <dbReference type="Proteomes" id="UP001054126"/>
    </source>
</evidence>
<protein>
    <submittedName>
        <fullName evidence="2">AP2 domain transcription factor AP2-SP</fullName>
    </submittedName>
</protein>
<dbReference type="Proteomes" id="UP001054126">
    <property type="component" value="Chromosome 13"/>
</dbReference>
<dbReference type="Gene3D" id="1.20.5.2050">
    <property type="match status" value="1"/>
</dbReference>
<dbReference type="EMBL" id="CP115537">
    <property type="protein sequence ID" value="WBY60041.1"/>
    <property type="molecule type" value="Genomic_DNA"/>
</dbReference>
<feature type="region of interest" description="Disordered" evidence="1">
    <location>
        <begin position="546"/>
        <end position="583"/>
    </location>
</feature>